<organism evidence="5 6">
    <name type="scientific">Streptomyces xiangluensis</name>
    <dbReference type="NCBI Taxonomy" id="2665720"/>
    <lineage>
        <taxon>Bacteria</taxon>
        <taxon>Bacillati</taxon>
        <taxon>Actinomycetota</taxon>
        <taxon>Actinomycetes</taxon>
        <taxon>Kitasatosporales</taxon>
        <taxon>Streptomycetaceae</taxon>
        <taxon>Streptomyces</taxon>
    </lineage>
</organism>
<dbReference type="Pfam" id="PF02738">
    <property type="entry name" value="MoCoBD_1"/>
    <property type="match status" value="1"/>
</dbReference>
<dbReference type="Gene3D" id="3.30.365.10">
    <property type="entry name" value="Aldehyde oxidase/xanthine dehydrogenase, molybdopterin binding domain"/>
    <property type="match status" value="4"/>
</dbReference>
<evidence type="ECO:0000313" key="5">
    <source>
        <dbReference type="EMBL" id="MFC4472253.1"/>
    </source>
</evidence>
<dbReference type="InterPro" id="IPR016208">
    <property type="entry name" value="Ald_Oxase/xanthine_DH-like"/>
</dbReference>
<dbReference type="EMBL" id="JBHSFG010000111">
    <property type="protein sequence ID" value="MFC4472253.1"/>
    <property type="molecule type" value="Genomic_DNA"/>
</dbReference>
<dbReference type="PANTHER" id="PTHR11908">
    <property type="entry name" value="XANTHINE DEHYDROGENASE"/>
    <property type="match status" value="1"/>
</dbReference>
<proteinExistence type="predicted"/>
<dbReference type="InterPro" id="IPR008274">
    <property type="entry name" value="AldOxase/xan_DH_MoCoBD1"/>
</dbReference>
<sequence>MTSTTTESPTSTRAWTGRAMPRKEDDRLLRAEGEFGDDTPVHRLGYVFFVRSPYAHARITGIDVSAAARVPGYLGCLLPEEAAALTEPFMEIQGPPEGGEPEVDRCLAGGGVARFVGEPVVAVAAESREAARDAAAAVVIDYEPLPPLVDARDAIAPDAPVIHAQTNTNVAWETVYDWGDIGFALEHADHVITADELHFHRFSSTPLECMVVTAQYDAGTDHFTITGGCAMPQITTLMMASAMRHPAERIRIVSKDIGGSFGVKIGMYVPATAVALLARKLRRPLRWTETRTEHHYMGGHGNERWFRDVRMAVQNDGTVLGLSYDALDDVGAYTRYEPLGGAIWTQVANACYQLKHVKVHYRTVYTNKGPVHPNRGYSRLQHMWVVERMMDIAAHKLGFDPVEFRLKNYVQPDQYPYTTVNGCVYDSGNLPLSLRKALDLIDYDDARRLQQQMRGSGKRIGIGIGSTLDSGTNNFAQARFINAHLPFAGNTEGGLVRLGADGSIYAVTGGVAFGQGHETTVAQVVADLLGVGYDDVIVHRGGDSALSAQTGFSGSYASQFAVTGIGAIINATKKLIREIQLVAGAVLGAEPEDIVLEGGLAKVRGDAERALPFAAVAGIVHFSPGSLPPEVADEVGLVGRAVYRAPFELPDLERKFGNLTLTYATQIHACVLEIDEETGQISILRYGMVDDCGTPINPMVIEGQVHGATVHGISAALFEEFGYDAGGQLTAANFYDYHAATAYDMPSLRYDNVVSPSPFTPIGAKGMGEGGGAPLHAICAAIQDAVGDTGMILDSHNSPERVLRALRGADAEKVKVD</sequence>
<evidence type="ECO:0000256" key="1">
    <source>
        <dbReference type="ARBA" id="ARBA00022505"/>
    </source>
</evidence>
<dbReference type="InterPro" id="IPR036856">
    <property type="entry name" value="Ald_Oxase/Xan_DH_a/b_sf"/>
</dbReference>
<dbReference type="Pfam" id="PF01315">
    <property type="entry name" value="Ald_Xan_dh_C"/>
    <property type="match status" value="1"/>
</dbReference>
<dbReference type="RefSeq" id="WP_386355733.1">
    <property type="nucleotide sequence ID" value="NZ_JBHSFG010000111.1"/>
</dbReference>
<comment type="caution">
    <text evidence="5">The sequence shown here is derived from an EMBL/GenBank/DDBJ whole genome shotgun (WGS) entry which is preliminary data.</text>
</comment>
<dbReference type="SUPFAM" id="SSF54665">
    <property type="entry name" value="CO dehydrogenase molybdoprotein N-domain-like"/>
    <property type="match status" value="1"/>
</dbReference>
<evidence type="ECO:0000256" key="2">
    <source>
        <dbReference type="ARBA" id="ARBA00023002"/>
    </source>
</evidence>
<keyword evidence="1" id="KW-0500">Molybdenum</keyword>
<evidence type="ECO:0000313" key="6">
    <source>
        <dbReference type="Proteomes" id="UP001596012"/>
    </source>
</evidence>
<gene>
    <name evidence="5" type="ORF">ACFPH6_48605</name>
</gene>
<reference evidence="6" key="1">
    <citation type="journal article" date="2019" name="Int. J. Syst. Evol. Microbiol.">
        <title>The Global Catalogue of Microorganisms (GCM) 10K type strain sequencing project: providing services to taxonomists for standard genome sequencing and annotation.</title>
        <authorList>
            <consortium name="The Broad Institute Genomics Platform"/>
            <consortium name="The Broad Institute Genome Sequencing Center for Infectious Disease"/>
            <person name="Wu L."/>
            <person name="Ma J."/>
        </authorList>
    </citation>
    <scope>NUCLEOTIDE SEQUENCE [LARGE SCALE GENOMIC DNA]</scope>
    <source>
        <strain evidence="6">DT43</strain>
    </source>
</reference>
<feature type="region of interest" description="Disordered" evidence="3">
    <location>
        <begin position="1"/>
        <end position="23"/>
    </location>
</feature>
<dbReference type="InterPro" id="IPR046867">
    <property type="entry name" value="AldOxase/xan_DH_MoCoBD2"/>
</dbReference>
<accession>A0ABV8Z7G2</accession>
<name>A0ABV8Z7G2_9ACTN</name>
<protein>
    <submittedName>
        <fullName evidence="5">Xanthine dehydrogenase family protein molybdopterin-binding subunit</fullName>
    </submittedName>
</protein>
<dbReference type="Pfam" id="PF20256">
    <property type="entry name" value="MoCoBD_2"/>
    <property type="match status" value="1"/>
</dbReference>
<keyword evidence="6" id="KW-1185">Reference proteome</keyword>
<dbReference type="InterPro" id="IPR000674">
    <property type="entry name" value="Ald_Oxase/Xan_DH_a/b"/>
</dbReference>
<evidence type="ECO:0000256" key="3">
    <source>
        <dbReference type="SAM" id="MobiDB-lite"/>
    </source>
</evidence>
<dbReference type="Gene3D" id="3.90.1170.50">
    <property type="entry name" value="Aldehyde oxidase/xanthine dehydrogenase, a/b hammerhead"/>
    <property type="match status" value="1"/>
</dbReference>
<dbReference type="SMART" id="SM01008">
    <property type="entry name" value="Ald_Xan_dh_C"/>
    <property type="match status" value="1"/>
</dbReference>
<dbReference type="SUPFAM" id="SSF56003">
    <property type="entry name" value="Molybdenum cofactor-binding domain"/>
    <property type="match status" value="1"/>
</dbReference>
<dbReference type="Proteomes" id="UP001596012">
    <property type="component" value="Unassembled WGS sequence"/>
</dbReference>
<evidence type="ECO:0000259" key="4">
    <source>
        <dbReference type="SMART" id="SM01008"/>
    </source>
</evidence>
<feature type="domain" description="Aldehyde oxidase/xanthine dehydrogenase a/b hammerhead" evidence="4">
    <location>
        <begin position="30"/>
        <end position="146"/>
    </location>
</feature>
<dbReference type="InterPro" id="IPR037165">
    <property type="entry name" value="AldOxase/xan_DH_Mopterin-bd_sf"/>
</dbReference>
<feature type="compositionally biased region" description="Low complexity" evidence="3">
    <location>
        <begin position="1"/>
        <end position="12"/>
    </location>
</feature>
<dbReference type="PANTHER" id="PTHR11908:SF132">
    <property type="entry name" value="ALDEHYDE OXIDASE 1-RELATED"/>
    <property type="match status" value="1"/>
</dbReference>
<keyword evidence="2" id="KW-0560">Oxidoreductase</keyword>